<proteinExistence type="predicted"/>
<name>A0ABV3NCN4_9ACTO</name>
<dbReference type="RefSeq" id="WP_099980440.1">
    <property type="nucleotide sequence ID" value="NZ_CP007519.1"/>
</dbReference>
<reference evidence="1 2" key="1">
    <citation type="submission" date="2024-01" db="EMBL/GenBank/DDBJ databases">
        <title>Genomic analysis and antimicrobial resistance profiles of Trueperella pyogenes isolated from domestic and wild animals.</title>
        <authorList>
            <person name="Magossi G."/>
            <person name="Gzyl K.E."/>
            <person name="Holman D.B."/>
            <person name="Amat S."/>
        </authorList>
    </citation>
    <scope>NUCLEOTIDE SEQUENCE [LARGE SCALE GENOMIC DNA]</scope>
    <source>
        <strain evidence="1 2">1494</strain>
    </source>
</reference>
<accession>A0ABV3NCN4</accession>
<protein>
    <submittedName>
        <fullName evidence="1">Uncharacterized protein</fullName>
    </submittedName>
</protein>
<dbReference type="Proteomes" id="UP001555100">
    <property type="component" value="Unassembled WGS sequence"/>
</dbReference>
<keyword evidence="2" id="KW-1185">Reference proteome</keyword>
<evidence type="ECO:0000313" key="2">
    <source>
        <dbReference type="Proteomes" id="UP001555100"/>
    </source>
</evidence>
<organism evidence="1 2">
    <name type="scientific">Trueperella pyogenes</name>
    <dbReference type="NCBI Taxonomy" id="1661"/>
    <lineage>
        <taxon>Bacteria</taxon>
        <taxon>Bacillati</taxon>
        <taxon>Actinomycetota</taxon>
        <taxon>Actinomycetes</taxon>
        <taxon>Actinomycetales</taxon>
        <taxon>Actinomycetaceae</taxon>
        <taxon>Trueperella</taxon>
    </lineage>
</organism>
<sequence>MKNEDNPTIIRSYEDAPLPTRMTLHFRKNPVWQLGHFIGSSIGTLAMVMRGHDKKM</sequence>
<gene>
    <name evidence="1" type="ORF">V3M73_08000</name>
</gene>
<evidence type="ECO:0000313" key="1">
    <source>
        <dbReference type="EMBL" id="MEW6954961.1"/>
    </source>
</evidence>
<dbReference type="EMBL" id="JBAGNM010000008">
    <property type="protein sequence ID" value="MEW6954961.1"/>
    <property type="molecule type" value="Genomic_DNA"/>
</dbReference>
<comment type="caution">
    <text evidence="1">The sequence shown here is derived from an EMBL/GenBank/DDBJ whole genome shotgun (WGS) entry which is preliminary data.</text>
</comment>